<dbReference type="Proteomes" id="UP001139158">
    <property type="component" value="Unassembled WGS sequence"/>
</dbReference>
<proteinExistence type="predicted"/>
<protein>
    <submittedName>
        <fullName evidence="1">Uncharacterized protein</fullName>
    </submittedName>
</protein>
<sequence length="109" mass="11593">MRKPLGTETVQAEDGTILELTAYSEETEAGEASAANRRQLRLTLTRAGEPPVELTISGAGAETITRIAAEAGLLIESEADTARRYLANFREILHAGAVAELERRAGAGQ</sequence>
<organism evidence="1 2">
    <name type="scientific">Arthrobacter caoxuetaonis</name>
    <dbReference type="NCBI Taxonomy" id="2886935"/>
    <lineage>
        <taxon>Bacteria</taxon>
        <taxon>Bacillati</taxon>
        <taxon>Actinomycetota</taxon>
        <taxon>Actinomycetes</taxon>
        <taxon>Micrococcales</taxon>
        <taxon>Micrococcaceae</taxon>
        <taxon>Arthrobacter</taxon>
    </lineage>
</organism>
<dbReference type="RefSeq" id="WP_227897793.1">
    <property type="nucleotide sequence ID" value="NZ_CP099467.1"/>
</dbReference>
<name>A0A9X1SGW0_9MICC</name>
<evidence type="ECO:0000313" key="1">
    <source>
        <dbReference type="EMBL" id="MCC3299789.1"/>
    </source>
</evidence>
<dbReference type="EMBL" id="JAJFZV010000020">
    <property type="protein sequence ID" value="MCC3299789.1"/>
    <property type="molecule type" value="Genomic_DNA"/>
</dbReference>
<comment type="caution">
    <text evidence="1">The sequence shown here is derived from an EMBL/GenBank/DDBJ whole genome shotgun (WGS) entry which is preliminary data.</text>
</comment>
<accession>A0A9X1SGW0</accession>
<dbReference type="AlphaFoldDB" id="A0A9X1SGW0"/>
<gene>
    <name evidence="1" type="ORF">LJ757_18685</name>
</gene>
<reference evidence="1" key="1">
    <citation type="submission" date="2021-10" db="EMBL/GenBank/DDBJ databases">
        <title>Novel species in genus Arthrobacter.</title>
        <authorList>
            <person name="Liu Y."/>
        </authorList>
    </citation>
    <scope>NUCLEOTIDE SEQUENCE</scope>
    <source>
        <strain evidence="1">Zg-Y453</strain>
    </source>
</reference>
<keyword evidence="2" id="KW-1185">Reference proteome</keyword>
<evidence type="ECO:0000313" key="2">
    <source>
        <dbReference type="Proteomes" id="UP001139158"/>
    </source>
</evidence>